<reference evidence="7 8" key="1">
    <citation type="submission" date="2019-03" db="EMBL/GenBank/DDBJ databases">
        <title>Genomic Encyclopedia of Type Strains, Phase IV (KMG-IV): sequencing the most valuable type-strain genomes for metagenomic binning, comparative biology and taxonomic classification.</title>
        <authorList>
            <person name="Goeker M."/>
        </authorList>
    </citation>
    <scope>NUCLEOTIDE SEQUENCE [LARGE SCALE GENOMIC DNA]</scope>
    <source>
        <strain evidence="7 8">DSM 21100</strain>
    </source>
</reference>
<evidence type="ECO:0000256" key="5">
    <source>
        <dbReference type="ARBA" id="ARBA00023002"/>
    </source>
</evidence>
<name>A0A4R3KTX6_9SPHI</name>
<keyword evidence="4" id="KW-0288">FMN</keyword>
<dbReference type="Pfam" id="PF00881">
    <property type="entry name" value="Nitroreductase"/>
    <property type="match status" value="2"/>
</dbReference>
<protein>
    <submittedName>
        <fullName evidence="7">Nitroreductase</fullName>
    </submittedName>
</protein>
<dbReference type="AlphaFoldDB" id="A0A4R3KTX6"/>
<keyword evidence="5" id="KW-0560">Oxidoreductase</keyword>
<evidence type="ECO:0000259" key="6">
    <source>
        <dbReference type="Pfam" id="PF00881"/>
    </source>
</evidence>
<organism evidence="7 8">
    <name type="scientific">Anseongella ginsenosidimutans</name>
    <dbReference type="NCBI Taxonomy" id="496056"/>
    <lineage>
        <taxon>Bacteria</taxon>
        <taxon>Pseudomonadati</taxon>
        <taxon>Bacteroidota</taxon>
        <taxon>Sphingobacteriia</taxon>
        <taxon>Sphingobacteriales</taxon>
        <taxon>Sphingobacteriaceae</taxon>
        <taxon>Anseongella</taxon>
    </lineage>
</organism>
<evidence type="ECO:0000313" key="7">
    <source>
        <dbReference type="EMBL" id="TCS88243.1"/>
    </source>
</evidence>
<feature type="domain" description="Nitroreductase" evidence="6">
    <location>
        <begin position="186"/>
        <end position="240"/>
    </location>
</feature>
<dbReference type="PANTHER" id="PTHR43673:SF2">
    <property type="entry name" value="NITROREDUCTASE"/>
    <property type="match status" value="1"/>
</dbReference>
<keyword evidence="3" id="KW-0285">Flavoprotein</keyword>
<accession>A0A4R3KTX6</accession>
<feature type="domain" description="Nitroreductase" evidence="6">
    <location>
        <begin position="253"/>
        <end position="330"/>
    </location>
</feature>
<gene>
    <name evidence="7" type="ORF">EDD80_103105</name>
</gene>
<proteinExistence type="inferred from homology"/>
<dbReference type="CDD" id="cd02062">
    <property type="entry name" value="Nitro_FMN_reductase"/>
    <property type="match status" value="1"/>
</dbReference>
<dbReference type="Gene3D" id="3.40.109.10">
    <property type="entry name" value="NADH Oxidase"/>
    <property type="match status" value="1"/>
</dbReference>
<dbReference type="EMBL" id="SMAD01000003">
    <property type="protein sequence ID" value="TCS88243.1"/>
    <property type="molecule type" value="Genomic_DNA"/>
</dbReference>
<dbReference type="Proteomes" id="UP000295807">
    <property type="component" value="Unassembled WGS sequence"/>
</dbReference>
<dbReference type="InterPro" id="IPR000415">
    <property type="entry name" value="Nitroreductase-like"/>
</dbReference>
<comment type="caution">
    <text evidence="7">The sequence shown here is derived from an EMBL/GenBank/DDBJ whole genome shotgun (WGS) entry which is preliminary data.</text>
</comment>
<dbReference type="RefSeq" id="WP_132128469.1">
    <property type="nucleotide sequence ID" value="NZ_CP042432.1"/>
</dbReference>
<dbReference type="GO" id="GO:0016491">
    <property type="term" value="F:oxidoreductase activity"/>
    <property type="evidence" value="ECO:0007669"/>
    <property type="project" value="UniProtKB-KW"/>
</dbReference>
<evidence type="ECO:0000256" key="4">
    <source>
        <dbReference type="ARBA" id="ARBA00022643"/>
    </source>
</evidence>
<comment type="similarity">
    <text evidence="2">Belongs to the nitroreductase family.</text>
</comment>
<dbReference type="PANTHER" id="PTHR43673">
    <property type="entry name" value="NAD(P)H NITROREDUCTASE YDGI-RELATED"/>
    <property type="match status" value="1"/>
</dbReference>
<evidence type="ECO:0000256" key="1">
    <source>
        <dbReference type="ARBA" id="ARBA00001917"/>
    </source>
</evidence>
<dbReference type="OrthoDB" id="9809288at2"/>
<evidence type="ECO:0000256" key="2">
    <source>
        <dbReference type="ARBA" id="ARBA00007118"/>
    </source>
</evidence>
<keyword evidence="8" id="KW-1185">Reference proteome</keyword>
<evidence type="ECO:0000313" key="8">
    <source>
        <dbReference type="Proteomes" id="UP000295807"/>
    </source>
</evidence>
<comment type="cofactor">
    <cofactor evidence="1">
        <name>FMN</name>
        <dbReference type="ChEBI" id="CHEBI:58210"/>
    </cofactor>
</comment>
<sequence length="352" mass="40671">MVKKIINKVKAFKKRLAQDYLPGFFCRSRRLSNLYYCLISPAFSREHQAVLAGKSKHFREAKKQKANYFLLVRNTHRIEKGLLMRPRKAQFATSYIHETLDSFSNIWKNCDSEKDAGSQNKWFKDVLSEYFNVVSDTPLIAEQRKKFKMLVNGNDTISSQGRSIPYCRVPGEYSRVDFEEFYKLTRQRRSVRWFLPKPVPRELIDKAVLAASQSPSACNRQPFEFRIFDDHQLVRKLADIPMGTKGYGHSLPVFAVVVGNLDAYASERDRHVIYIDGALASMTFMLALETLGLSSCPINWPDIEEKEELMQKTLNLGPWQRPIMCLGLGYPDPDGMVAFSEKRSLDQIRNYN</sequence>
<dbReference type="SUPFAM" id="SSF55469">
    <property type="entry name" value="FMN-dependent nitroreductase-like"/>
    <property type="match status" value="1"/>
</dbReference>
<dbReference type="InterPro" id="IPR029479">
    <property type="entry name" value="Nitroreductase"/>
</dbReference>
<evidence type="ECO:0000256" key="3">
    <source>
        <dbReference type="ARBA" id="ARBA00022630"/>
    </source>
</evidence>